<evidence type="ECO:0000313" key="2">
    <source>
        <dbReference type="Proteomes" id="UP000031668"/>
    </source>
</evidence>
<keyword evidence="2" id="KW-1185">Reference proteome</keyword>
<name>A0A0C2IJ60_THEKT</name>
<accession>A0A0C2IJ60</accession>
<dbReference type="AlphaFoldDB" id="A0A0C2IJ60"/>
<evidence type="ECO:0000313" key="1">
    <source>
        <dbReference type="EMBL" id="KII65389.1"/>
    </source>
</evidence>
<sequence>MFANDSGCVLFDYISIVQDRITFKRGLNSNFKFINFYHGYSMDGKYLISGVGFSHNIIEIKENPMLSDKISHGNQFGNVGNMKIDIDPGSAYPELLPAT</sequence>
<gene>
    <name evidence="1" type="ORF">RF11_05426</name>
</gene>
<reference evidence="1 2" key="1">
    <citation type="journal article" date="2014" name="Genome Biol. Evol.">
        <title>The genome of the myxosporean Thelohanellus kitauei shows adaptations to nutrient acquisition within its fish host.</title>
        <authorList>
            <person name="Yang Y."/>
            <person name="Xiong J."/>
            <person name="Zhou Z."/>
            <person name="Huo F."/>
            <person name="Miao W."/>
            <person name="Ran C."/>
            <person name="Liu Y."/>
            <person name="Zhang J."/>
            <person name="Feng J."/>
            <person name="Wang M."/>
            <person name="Wang M."/>
            <person name="Wang L."/>
            <person name="Yao B."/>
        </authorList>
    </citation>
    <scope>NUCLEOTIDE SEQUENCE [LARGE SCALE GENOMIC DNA]</scope>
    <source>
        <strain evidence="1">Wuqing</strain>
    </source>
</reference>
<comment type="caution">
    <text evidence="1">The sequence shown here is derived from an EMBL/GenBank/DDBJ whole genome shotgun (WGS) entry which is preliminary data.</text>
</comment>
<protein>
    <submittedName>
        <fullName evidence="1">Uncharacterized protein</fullName>
    </submittedName>
</protein>
<proteinExistence type="predicted"/>
<dbReference type="EMBL" id="JWZT01003869">
    <property type="protein sequence ID" value="KII65389.1"/>
    <property type="molecule type" value="Genomic_DNA"/>
</dbReference>
<dbReference type="Proteomes" id="UP000031668">
    <property type="component" value="Unassembled WGS sequence"/>
</dbReference>
<organism evidence="1 2">
    <name type="scientific">Thelohanellus kitauei</name>
    <name type="common">Myxosporean</name>
    <dbReference type="NCBI Taxonomy" id="669202"/>
    <lineage>
        <taxon>Eukaryota</taxon>
        <taxon>Metazoa</taxon>
        <taxon>Cnidaria</taxon>
        <taxon>Myxozoa</taxon>
        <taxon>Myxosporea</taxon>
        <taxon>Bivalvulida</taxon>
        <taxon>Platysporina</taxon>
        <taxon>Myxobolidae</taxon>
        <taxon>Thelohanellus</taxon>
    </lineage>
</organism>